<dbReference type="Proteomes" id="UP000236291">
    <property type="component" value="Unassembled WGS sequence"/>
</dbReference>
<reference evidence="1 2" key="2">
    <citation type="journal article" date="2017" name="Front. Plant Sci.">
        <title>Gene Classification and Mining of Molecular Markers Useful in Red Clover (Trifolium pratense) Breeding.</title>
        <authorList>
            <person name="Istvanek J."/>
            <person name="Dluhosova J."/>
            <person name="Dluhos P."/>
            <person name="Patkova L."/>
            <person name="Nedelnik J."/>
            <person name="Repkova J."/>
        </authorList>
    </citation>
    <scope>NUCLEOTIDE SEQUENCE [LARGE SCALE GENOMIC DNA]</scope>
    <source>
        <strain evidence="2">cv. Tatra</strain>
        <tissue evidence="1">Young leaves</tissue>
    </source>
</reference>
<evidence type="ECO:0000313" key="1">
    <source>
        <dbReference type="EMBL" id="PNX85572.1"/>
    </source>
</evidence>
<evidence type="ECO:0000313" key="2">
    <source>
        <dbReference type="Proteomes" id="UP000236291"/>
    </source>
</evidence>
<reference evidence="1 2" key="1">
    <citation type="journal article" date="2014" name="Am. J. Bot.">
        <title>Genome assembly and annotation for red clover (Trifolium pratense; Fabaceae).</title>
        <authorList>
            <person name="Istvanek J."/>
            <person name="Jaros M."/>
            <person name="Krenek A."/>
            <person name="Repkova J."/>
        </authorList>
    </citation>
    <scope>NUCLEOTIDE SEQUENCE [LARGE SCALE GENOMIC DNA]</scope>
    <source>
        <strain evidence="2">cv. Tatra</strain>
        <tissue evidence="1">Young leaves</tissue>
    </source>
</reference>
<accession>A0A2K3M458</accession>
<dbReference type="EMBL" id="ASHM01049061">
    <property type="protein sequence ID" value="PNX85572.1"/>
    <property type="molecule type" value="Genomic_DNA"/>
</dbReference>
<proteinExistence type="predicted"/>
<dbReference type="AlphaFoldDB" id="A0A2K3M458"/>
<name>A0A2K3M458_TRIPR</name>
<comment type="caution">
    <text evidence="1">The sequence shown here is derived from an EMBL/GenBank/DDBJ whole genome shotgun (WGS) entry which is preliminary data.</text>
</comment>
<sequence>MYQGELDVSLDFMTHMCDYCGANRIISKHAKELTMVRWRLPKSGWVMMLQRKGWEQGVVE</sequence>
<protein>
    <submittedName>
        <fullName evidence="1">Uncharacterized protein</fullName>
    </submittedName>
</protein>
<gene>
    <name evidence="1" type="ORF">L195_g041642</name>
</gene>
<organism evidence="1 2">
    <name type="scientific">Trifolium pratense</name>
    <name type="common">Red clover</name>
    <dbReference type="NCBI Taxonomy" id="57577"/>
    <lineage>
        <taxon>Eukaryota</taxon>
        <taxon>Viridiplantae</taxon>
        <taxon>Streptophyta</taxon>
        <taxon>Embryophyta</taxon>
        <taxon>Tracheophyta</taxon>
        <taxon>Spermatophyta</taxon>
        <taxon>Magnoliopsida</taxon>
        <taxon>eudicotyledons</taxon>
        <taxon>Gunneridae</taxon>
        <taxon>Pentapetalae</taxon>
        <taxon>rosids</taxon>
        <taxon>fabids</taxon>
        <taxon>Fabales</taxon>
        <taxon>Fabaceae</taxon>
        <taxon>Papilionoideae</taxon>
        <taxon>50 kb inversion clade</taxon>
        <taxon>NPAAA clade</taxon>
        <taxon>Hologalegina</taxon>
        <taxon>IRL clade</taxon>
        <taxon>Trifolieae</taxon>
        <taxon>Trifolium</taxon>
    </lineage>
</organism>